<feature type="transmembrane region" description="Helical" evidence="10">
    <location>
        <begin position="384"/>
        <end position="404"/>
    </location>
</feature>
<feature type="transmembrane region" description="Helical" evidence="10">
    <location>
        <begin position="53"/>
        <end position="74"/>
    </location>
</feature>
<feature type="transmembrane region" description="Helical" evidence="10">
    <location>
        <begin position="193"/>
        <end position="213"/>
    </location>
</feature>
<accession>W8VNQ3</accession>
<dbReference type="PIRSF" id="PIRSF006603">
    <property type="entry name" value="DinF"/>
    <property type="match status" value="1"/>
</dbReference>
<proteinExistence type="predicted"/>
<dbReference type="PANTHER" id="PTHR43298">
    <property type="entry name" value="MULTIDRUG RESISTANCE PROTEIN NORM-RELATED"/>
    <property type="match status" value="1"/>
</dbReference>
<evidence type="ECO:0000256" key="5">
    <source>
        <dbReference type="ARBA" id="ARBA00022692"/>
    </source>
</evidence>
<dbReference type="Pfam" id="PF01554">
    <property type="entry name" value="MatE"/>
    <property type="match status" value="2"/>
</dbReference>
<evidence type="ECO:0000256" key="10">
    <source>
        <dbReference type="SAM" id="Phobius"/>
    </source>
</evidence>
<dbReference type="NCBIfam" id="TIGR00797">
    <property type="entry name" value="matE"/>
    <property type="match status" value="1"/>
</dbReference>
<organism evidence="11 12">
    <name type="scientific">Nonlabens marinus S1-08</name>
    <dbReference type="NCBI Taxonomy" id="1454201"/>
    <lineage>
        <taxon>Bacteria</taxon>
        <taxon>Pseudomonadati</taxon>
        <taxon>Bacteroidota</taxon>
        <taxon>Flavobacteriia</taxon>
        <taxon>Flavobacteriales</taxon>
        <taxon>Flavobacteriaceae</taxon>
        <taxon>Nonlabens</taxon>
    </lineage>
</organism>
<dbReference type="STRING" id="1454201.NMS_0001"/>
<dbReference type="OrthoDB" id="9780160at2"/>
<evidence type="ECO:0000313" key="11">
    <source>
        <dbReference type="EMBL" id="BAO54010.1"/>
    </source>
</evidence>
<dbReference type="GO" id="GO:0005886">
    <property type="term" value="C:plasma membrane"/>
    <property type="evidence" value="ECO:0007669"/>
    <property type="project" value="UniProtKB-SubCell"/>
</dbReference>
<keyword evidence="6 10" id="KW-1133">Transmembrane helix</keyword>
<dbReference type="PANTHER" id="PTHR43298:SF2">
    <property type="entry name" value="FMN_FAD EXPORTER YEEO-RELATED"/>
    <property type="match status" value="1"/>
</dbReference>
<feature type="transmembrane region" description="Helical" evidence="10">
    <location>
        <begin position="416"/>
        <end position="435"/>
    </location>
</feature>
<evidence type="ECO:0000256" key="7">
    <source>
        <dbReference type="ARBA" id="ARBA00023065"/>
    </source>
</evidence>
<feature type="transmembrane region" description="Helical" evidence="10">
    <location>
        <begin position="317"/>
        <end position="335"/>
    </location>
</feature>
<evidence type="ECO:0000256" key="6">
    <source>
        <dbReference type="ARBA" id="ARBA00022989"/>
    </source>
</evidence>
<dbReference type="RefSeq" id="WP_041494780.1">
    <property type="nucleotide sequence ID" value="NZ_AP014548.1"/>
</dbReference>
<keyword evidence="4" id="KW-1003">Cell membrane</keyword>
<evidence type="ECO:0000256" key="3">
    <source>
        <dbReference type="ARBA" id="ARBA00022449"/>
    </source>
</evidence>
<reference evidence="11 12" key="1">
    <citation type="journal article" date="2014" name="Proc. Natl. Acad. Sci. U.S.A.">
        <title>Functional characterization of flavobacteria rhodopsins reveals a unique class of light-driven chloride pump in bacteria.</title>
        <authorList>
            <person name="Yoshizawa S."/>
            <person name="Kumagai Y."/>
            <person name="Kim H."/>
            <person name="Ogura Y."/>
            <person name="Hayashi T."/>
            <person name="Iwasaki W."/>
            <person name="DeLong E.F."/>
            <person name="Kogure K."/>
        </authorList>
    </citation>
    <scope>NUCLEOTIDE SEQUENCE [LARGE SCALE GENOMIC DNA]</scope>
    <source>
        <strain evidence="11 12">S1-08</strain>
    </source>
</reference>
<keyword evidence="7" id="KW-0406">Ion transport</keyword>
<dbReference type="Proteomes" id="UP000031760">
    <property type="component" value="Chromosome"/>
</dbReference>
<gene>
    <name evidence="11" type="ORF">NMS_0001</name>
</gene>
<dbReference type="CDD" id="cd13131">
    <property type="entry name" value="MATE_NorM_like"/>
    <property type="match status" value="1"/>
</dbReference>
<feature type="transmembrane region" description="Helical" evidence="10">
    <location>
        <begin position="275"/>
        <end position="296"/>
    </location>
</feature>
<feature type="transmembrane region" description="Helical" evidence="10">
    <location>
        <begin position="128"/>
        <end position="148"/>
    </location>
</feature>
<evidence type="ECO:0000256" key="8">
    <source>
        <dbReference type="ARBA" id="ARBA00023136"/>
    </source>
</evidence>
<protein>
    <recommendedName>
        <fullName evidence="9">Multidrug-efflux transporter</fullName>
    </recommendedName>
</protein>
<keyword evidence="2" id="KW-0813">Transport</keyword>
<keyword evidence="12" id="KW-1185">Reference proteome</keyword>
<dbReference type="InterPro" id="IPR002528">
    <property type="entry name" value="MATE_fam"/>
</dbReference>
<evidence type="ECO:0000256" key="4">
    <source>
        <dbReference type="ARBA" id="ARBA00022475"/>
    </source>
</evidence>
<evidence type="ECO:0000256" key="1">
    <source>
        <dbReference type="ARBA" id="ARBA00004651"/>
    </source>
</evidence>
<sequence length="443" mass="48580">MILSQYTAEFKRNLTIALPIMAGQVAHLLVALADNIMVGKLGAAQLAAVSLGNTFIFIALSVGMGLSFAITPLVAEADGRKNLEVARASFHNGFIMCAVSGVLLVLMLFLAEPLLYAMDQPIEVVQLAIPYMRIVGISLIPLMLFQAMKQFSDGLSLTRNAMIATLIANIINVGLNYLLIYGTFGFPRLEVAGAAYGTLISRVLMVIFLYFILKNSDQTKMYFVKFSRLSWEYMKSLLNLGLPTALQMLFEVSLFTSAIFLSGVLGTEHQAANQIALNLSAITFMVGVGLSVTATIRVGNHLAPDRKPDLIRIARSIFLMAIIIDVFFALLFYFGRNMLPELYIDDPYVIELASGLLLIAALFQISDGLQVVVLGALRGLQDVWVPSLICFVAYTMIGFPISYYSSLHSDYGINGIWLGLLAGLSVSAIMMYLRFRYLSRLPA</sequence>
<evidence type="ECO:0000256" key="9">
    <source>
        <dbReference type="ARBA" id="ARBA00031636"/>
    </source>
</evidence>
<keyword evidence="8 10" id="KW-0472">Membrane</keyword>
<feature type="transmembrane region" description="Helical" evidence="10">
    <location>
        <begin position="160"/>
        <end position="181"/>
    </location>
</feature>
<dbReference type="InterPro" id="IPR050222">
    <property type="entry name" value="MATE_MdtK"/>
</dbReference>
<feature type="transmembrane region" description="Helical" evidence="10">
    <location>
        <begin position="12"/>
        <end position="33"/>
    </location>
</feature>
<keyword evidence="5 10" id="KW-0812">Transmembrane</keyword>
<dbReference type="AlphaFoldDB" id="W8VNQ3"/>
<keyword evidence="3" id="KW-0050">Antiport</keyword>
<evidence type="ECO:0000256" key="2">
    <source>
        <dbReference type="ARBA" id="ARBA00022448"/>
    </source>
</evidence>
<comment type="subcellular location">
    <subcellularLocation>
        <location evidence="1">Cell membrane</location>
        <topology evidence="1">Multi-pass membrane protein</topology>
    </subcellularLocation>
</comment>
<dbReference type="GO" id="GO:0006811">
    <property type="term" value="P:monoatomic ion transport"/>
    <property type="evidence" value="ECO:0007669"/>
    <property type="project" value="UniProtKB-KW"/>
</dbReference>
<evidence type="ECO:0000313" key="12">
    <source>
        <dbReference type="Proteomes" id="UP000031760"/>
    </source>
</evidence>
<dbReference type="KEGG" id="nmf:NMS_0001"/>
<dbReference type="InterPro" id="IPR048279">
    <property type="entry name" value="MdtK-like"/>
</dbReference>
<name>W8VNQ3_9FLAO</name>
<dbReference type="GO" id="GO:0042910">
    <property type="term" value="F:xenobiotic transmembrane transporter activity"/>
    <property type="evidence" value="ECO:0007669"/>
    <property type="project" value="InterPro"/>
</dbReference>
<feature type="transmembrane region" description="Helical" evidence="10">
    <location>
        <begin position="94"/>
        <end position="116"/>
    </location>
</feature>
<feature type="transmembrane region" description="Helical" evidence="10">
    <location>
        <begin position="237"/>
        <end position="263"/>
    </location>
</feature>
<dbReference type="GO" id="GO:0015297">
    <property type="term" value="F:antiporter activity"/>
    <property type="evidence" value="ECO:0007669"/>
    <property type="project" value="UniProtKB-KW"/>
</dbReference>
<feature type="transmembrane region" description="Helical" evidence="10">
    <location>
        <begin position="355"/>
        <end position="377"/>
    </location>
</feature>
<dbReference type="HOGENOM" id="CLU_012893_6_3_10"/>
<dbReference type="EMBL" id="AP014548">
    <property type="protein sequence ID" value="BAO54010.1"/>
    <property type="molecule type" value="Genomic_DNA"/>
</dbReference>